<evidence type="ECO:0000256" key="4">
    <source>
        <dbReference type="ARBA" id="ARBA00023136"/>
    </source>
</evidence>
<evidence type="ECO:0000256" key="1">
    <source>
        <dbReference type="ARBA" id="ARBA00004479"/>
    </source>
</evidence>
<evidence type="ECO:0000313" key="10">
    <source>
        <dbReference type="Proteomes" id="UP000075886"/>
    </source>
</evidence>
<feature type="domain" description="Ig-like" evidence="8">
    <location>
        <begin position="100"/>
        <end position="193"/>
    </location>
</feature>
<dbReference type="Proteomes" id="UP000075886">
    <property type="component" value="Unassembled WGS sequence"/>
</dbReference>
<keyword evidence="10" id="KW-1185">Reference proteome</keyword>
<evidence type="ECO:0000313" key="9">
    <source>
        <dbReference type="EnsemblMetazoa" id="AFAF002022-PA"/>
    </source>
</evidence>
<evidence type="ECO:0000256" key="2">
    <source>
        <dbReference type="ARBA" id="ARBA00022692"/>
    </source>
</evidence>
<dbReference type="AlphaFoldDB" id="A0A182Q2X3"/>
<dbReference type="GO" id="GO:0098609">
    <property type="term" value="P:cell-cell adhesion"/>
    <property type="evidence" value="ECO:0007669"/>
    <property type="project" value="TreeGrafter"/>
</dbReference>
<dbReference type="EnsemblMetazoa" id="AFAF002022-RA">
    <property type="protein sequence ID" value="AFAF002022-PA"/>
    <property type="gene ID" value="AFAF002022"/>
</dbReference>
<reference evidence="10" key="1">
    <citation type="submission" date="2014-01" db="EMBL/GenBank/DDBJ databases">
        <title>The Genome Sequence of Anopheles farauti FAR1 (V2).</title>
        <authorList>
            <consortium name="The Broad Institute Genomics Platform"/>
            <person name="Neafsey D.E."/>
            <person name="Besansky N."/>
            <person name="Howell P."/>
            <person name="Walton C."/>
            <person name="Young S.K."/>
            <person name="Zeng Q."/>
            <person name="Gargeya S."/>
            <person name="Fitzgerald M."/>
            <person name="Haas B."/>
            <person name="Abouelleil A."/>
            <person name="Allen A.W."/>
            <person name="Alvarado L."/>
            <person name="Arachchi H.M."/>
            <person name="Berlin A.M."/>
            <person name="Chapman S.B."/>
            <person name="Gainer-Dewar J."/>
            <person name="Goldberg J."/>
            <person name="Griggs A."/>
            <person name="Gujja S."/>
            <person name="Hansen M."/>
            <person name="Howarth C."/>
            <person name="Imamovic A."/>
            <person name="Ireland A."/>
            <person name="Larimer J."/>
            <person name="McCowan C."/>
            <person name="Murphy C."/>
            <person name="Pearson M."/>
            <person name="Poon T.W."/>
            <person name="Priest M."/>
            <person name="Roberts A."/>
            <person name="Saif S."/>
            <person name="Shea T."/>
            <person name="Sisk P."/>
            <person name="Sykes S."/>
            <person name="Wortman J."/>
            <person name="Nusbaum C."/>
            <person name="Birren B."/>
        </authorList>
    </citation>
    <scope>NUCLEOTIDE SEQUENCE [LARGE SCALE GENOMIC DNA]</scope>
    <source>
        <strain evidence="10">FAR1</strain>
    </source>
</reference>
<dbReference type="Gene3D" id="2.60.40.10">
    <property type="entry name" value="Immunoglobulins"/>
    <property type="match status" value="2"/>
</dbReference>
<comment type="subcellular location">
    <subcellularLocation>
        <location evidence="1">Membrane</location>
        <topology evidence="1">Single-pass type I membrane protein</topology>
    </subcellularLocation>
</comment>
<dbReference type="InterPro" id="IPR003599">
    <property type="entry name" value="Ig_sub"/>
</dbReference>
<dbReference type="GO" id="GO:0005886">
    <property type="term" value="C:plasma membrane"/>
    <property type="evidence" value="ECO:0007669"/>
    <property type="project" value="TreeGrafter"/>
</dbReference>
<dbReference type="Pfam" id="PF07686">
    <property type="entry name" value="V-set"/>
    <property type="match status" value="1"/>
</dbReference>
<dbReference type="InterPro" id="IPR013106">
    <property type="entry name" value="Ig_V-set"/>
</dbReference>
<dbReference type="STRING" id="69004.A0A182Q2X3"/>
<keyword evidence="3" id="KW-1133">Transmembrane helix</keyword>
<evidence type="ECO:0000256" key="5">
    <source>
        <dbReference type="ARBA" id="ARBA00023157"/>
    </source>
</evidence>
<dbReference type="InterPro" id="IPR013162">
    <property type="entry name" value="CD80_C2-set"/>
</dbReference>
<dbReference type="Pfam" id="PF08205">
    <property type="entry name" value="C2-set_2"/>
    <property type="match status" value="1"/>
</dbReference>
<evidence type="ECO:0000256" key="6">
    <source>
        <dbReference type="ARBA" id="ARBA00023180"/>
    </source>
</evidence>
<keyword evidence="7" id="KW-0393">Immunoglobulin domain</keyword>
<evidence type="ECO:0000256" key="3">
    <source>
        <dbReference type="ARBA" id="ARBA00022989"/>
    </source>
</evidence>
<dbReference type="VEuPathDB" id="VectorBase:AFAF002022"/>
<evidence type="ECO:0000259" key="8">
    <source>
        <dbReference type="PROSITE" id="PS50835"/>
    </source>
</evidence>
<protein>
    <recommendedName>
        <fullName evidence="8">Ig-like domain-containing protein</fullName>
    </recommendedName>
</protein>
<sequence>MCRVHTSLGFASASGPIATVSGKFGGVAKRLKTIMTVTYVWSDGMVWQHNIWCICADKGFFGLDFIYESVSAVAFSVTLSTLLALVVTRAAADEIRDTREGETVTLKCRFSEQSAASDFSYYWARSTGNKFDNVAIKGVQLNTNYRIDFRPEQGIYDLTIMNTSYSRDNGRFECRVKASGTGADVHQEYYNLTVLTPPQPPFVEPVELRATEDEKFDLTCSSIGGSPDPTITWYRVGSEKPLKSSNAKGGSKDLRTSSTLSIVPRREDDGAKFRCVVWNRAMAEKDKLETTVTLSVNCEY</sequence>
<dbReference type="PROSITE" id="PS50835">
    <property type="entry name" value="IG_LIKE"/>
    <property type="match status" value="2"/>
</dbReference>
<organism evidence="9 10">
    <name type="scientific">Anopheles farauti</name>
    <dbReference type="NCBI Taxonomy" id="69004"/>
    <lineage>
        <taxon>Eukaryota</taxon>
        <taxon>Metazoa</taxon>
        <taxon>Ecdysozoa</taxon>
        <taxon>Arthropoda</taxon>
        <taxon>Hexapoda</taxon>
        <taxon>Insecta</taxon>
        <taxon>Pterygota</taxon>
        <taxon>Neoptera</taxon>
        <taxon>Endopterygota</taxon>
        <taxon>Diptera</taxon>
        <taxon>Nematocera</taxon>
        <taxon>Culicoidea</taxon>
        <taxon>Culicidae</taxon>
        <taxon>Anophelinae</taxon>
        <taxon>Anopheles</taxon>
    </lineage>
</organism>
<dbReference type="InterPro" id="IPR013783">
    <property type="entry name" value="Ig-like_fold"/>
</dbReference>
<dbReference type="SMART" id="SM00409">
    <property type="entry name" value="IG"/>
    <property type="match status" value="2"/>
</dbReference>
<evidence type="ECO:0000256" key="7">
    <source>
        <dbReference type="ARBA" id="ARBA00023319"/>
    </source>
</evidence>
<dbReference type="InterPro" id="IPR051275">
    <property type="entry name" value="Cell_adhesion_signaling"/>
</dbReference>
<dbReference type="CDD" id="cd00096">
    <property type="entry name" value="Ig"/>
    <property type="match status" value="1"/>
</dbReference>
<feature type="domain" description="Ig-like" evidence="8">
    <location>
        <begin position="201"/>
        <end position="295"/>
    </location>
</feature>
<dbReference type="InterPro" id="IPR036179">
    <property type="entry name" value="Ig-like_dom_sf"/>
</dbReference>
<dbReference type="GO" id="GO:0050839">
    <property type="term" value="F:cell adhesion molecule binding"/>
    <property type="evidence" value="ECO:0007669"/>
    <property type="project" value="TreeGrafter"/>
</dbReference>
<dbReference type="PANTHER" id="PTHR11640:SF134">
    <property type="entry name" value="ECHINOID, ISOFORM A-RELATED"/>
    <property type="match status" value="1"/>
</dbReference>
<dbReference type="EMBL" id="AXCN02001855">
    <property type="status" value="NOT_ANNOTATED_CDS"/>
    <property type="molecule type" value="Genomic_DNA"/>
</dbReference>
<dbReference type="PANTHER" id="PTHR11640">
    <property type="entry name" value="NEPHRIN"/>
    <property type="match status" value="1"/>
</dbReference>
<keyword evidence="6" id="KW-0325">Glycoprotein</keyword>
<dbReference type="SUPFAM" id="SSF48726">
    <property type="entry name" value="Immunoglobulin"/>
    <property type="match status" value="2"/>
</dbReference>
<keyword evidence="5" id="KW-1015">Disulfide bond</keyword>
<dbReference type="InterPro" id="IPR003598">
    <property type="entry name" value="Ig_sub2"/>
</dbReference>
<reference evidence="9" key="2">
    <citation type="submission" date="2020-05" db="UniProtKB">
        <authorList>
            <consortium name="EnsemblMetazoa"/>
        </authorList>
    </citation>
    <scope>IDENTIFICATION</scope>
    <source>
        <strain evidence="9">FAR1</strain>
    </source>
</reference>
<accession>A0A182Q2X3</accession>
<keyword evidence="2" id="KW-0812">Transmembrane</keyword>
<proteinExistence type="predicted"/>
<dbReference type="InterPro" id="IPR007110">
    <property type="entry name" value="Ig-like_dom"/>
</dbReference>
<keyword evidence="4" id="KW-0472">Membrane</keyword>
<dbReference type="SMART" id="SM00408">
    <property type="entry name" value="IGc2"/>
    <property type="match status" value="2"/>
</dbReference>
<name>A0A182Q2X3_9DIPT</name>
<dbReference type="GO" id="GO:0005911">
    <property type="term" value="C:cell-cell junction"/>
    <property type="evidence" value="ECO:0007669"/>
    <property type="project" value="TreeGrafter"/>
</dbReference>